<dbReference type="KEGG" id="kne:92183925"/>
<feature type="compositionally biased region" description="Low complexity" evidence="1">
    <location>
        <begin position="78"/>
        <end position="97"/>
    </location>
</feature>
<feature type="region of interest" description="Disordered" evidence="1">
    <location>
        <begin position="1"/>
        <end position="138"/>
    </location>
</feature>
<reference evidence="3 4" key="1">
    <citation type="journal article" date="2024" name="bioRxiv">
        <title>Comparative genomics of Cryptococcus and Kwoniella reveals pathogenesis evolution and contrasting karyotype dynamics via intercentromeric recombination or chromosome fusion.</title>
        <authorList>
            <person name="Coelho M.A."/>
            <person name="David-Palma M."/>
            <person name="Shea T."/>
            <person name="Bowers K."/>
            <person name="McGinley-Smith S."/>
            <person name="Mohammad A.W."/>
            <person name="Gnirke A."/>
            <person name="Yurkov A.M."/>
            <person name="Nowrousian M."/>
            <person name="Sun S."/>
            <person name="Cuomo C.A."/>
            <person name="Heitman J."/>
        </authorList>
    </citation>
    <scope>NUCLEOTIDE SEQUENCE [LARGE SCALE GENOMIC DNA]</scope>
    <source>
        <strain evidence="3 4">CBS 13917</strain>
    </source>
</reference>
<keyword evidence="2" id="KW-0812">Transmembrane</keyword>
<keyword evidence="2" id="KW-0472">Membrane</keyword>
<sequence length="585" mass="64005">MTDGSYSIPGTFRVSSPPWPASCSSIATRKDSINQQEGEQGNDSDWDSQSDSDPSLPIMDASSSVNPPRTPKKITKTSSSGRASPSISIPTSSTSSSRRPVMNTPRRRDPVRRRVLVPASPSRSSSIASTSVKPARAQKTNARPALLNTLSLLLTPLQLLILPLQTLLSPLFSHLANGLILISLFSAATYFLLPLLPPLIFRILGRSLRFLSNDFVSRMFTSLPGDGEITLGTEFFLLPVRTLATPACALAGLGCQLSLLSGGFVGDGTVENARPFWRWTSEKKGDEVDVGQVARALTKEVRGARDIFDSVRMLGDGGLANGLEYVRVWELGVAVLTGSNLEDKAIVGQQLIELGDLTRDLSDEVVNIDSMSVNAFSWMQYEFDRLVQLLSLPPASRPSPETLSRKLHSLLLRLSSTLDTLQHLTATSVQHATRASTHGSTLLMHLHSTRHELEQERDRSPIWKRVYDKSSHLVVGGEPTKTELIQRDLNLARDTITNLGDLRWRLEDTRVKVKTFRDQIGMFDASMMGFHLGQQLGGDEDEGLGPEEEVRILSGVVEELGRAVGRAKEGKPAERQILEIGGGEE</sequence>
<dbReference type="EMBL" id="JBCAWK010000013">
    <property type="protein sequence ID" value="KAK8844817.1"/>
    <property type="molecule type" value="Genomic_DNA"/>
</dbReference>
<dbReference type="Proteomes" id="UP001388673">
    <property type="component" value="Unassembled WGS sequence"/>
</dbReference>
<dbReference type="AlphaFoldDB" id="A0AAW0YRP4"/>
<name>A0AAW0YRP4_9TREE</name>
<evidence type="ECO:0008006" key="5">
    <source>
        <dbReference type="Google" id="ProtNLM"/>
    </source>
</evidence>
<accession>A0AAW0YRP4</accession>
<evidence type="ECO:0000256" key="1">
    <source>
        <dbReference type="SAM" id="MobiDB-lite"/>
    </source>
</evidence>
<keyword evidence="2" id="KW-1133">Transmembrane helix</keyword>
<evidence type="ECO:0000256" key="2">
    <source>
        <dbReference type="SAM" id="Phobius"/>
    </source>
</evidence>
<keyword evidence="4" id="KW-1185">Reference proteome</keyword>
<dbReference type="GeneID" id="92183925"/>
<evidence type="ECO:0000313" key="3">
    <source>
        <dbReference type="EMBL" id="KAK8844817.1"/>
    </source>
</evidence>
<evidence type="ECO:0000313" key="4">
    <source>
        <dbReference type="Proteomes" id="UP001388673"/>
    </source>
</evidence>
<feature type="transmembrane region" description="Helical" evidence="2">
    <location>
        <begin position="145"/>
        <end position="168"/>
    </location>
</feature>
<proteinExistence type="predicted"/>
<feature type="compositionally biased region" description="Low complexity" evidence="1">
    <location>
        <begin position="116"/>
        <end position="132"/>
    </location>
</feature>
<feature type="compositionally biased region" description="Acidic residues" evidence="1">
    <location>
        <begin position="40"/>
        <end position="50"/>
    </location>
</feature>
<feature type="transmembrane region" description="Helical" evidence="2">
    <location>
        <begin position="180"/>
        <end position="201"/>
    </location>
</feature>
<feature type="compositionally biased region" description="Polar residues" evidence="1">
    <location>
        <begin position="22"/>
        <end position="39"/>
    </location>
</feature>
<organism evidence="3 4">
    <name type="scientific">Kwoniella newhampshirensis</name>
    <dbReference type="NCBI Taxonomy" id="1651941"/>
    <lineage>
        <taxon>Eukaryota</taxon>
        <taxon>Fungi</taxon>
        <taxon>Dikarya</taxon>
        <taxon>Basidiomycota</taxon>
        <taxon>Agaricomycotina</taxon>
        <taxon>Tremellomycetes</taxon>
        <taxon>Tremellales</taxon>
        <taxon>Cryptococcaceae</taxon>
        <taxon>Kwoniella</taxon>
    </lineage>
</organism>
<gene>
    <name evidence="3" type="ORF">IAR55_006667</name>
</gene>
<dbReference type="RefSeq" id="XP_066800041.1">
    <property type="nucleotide sequence ID" value="XM_066949747.1"/>
</dbReference>
<comment type="caution">
    <text evidence="3">The sequence shown here is derived from an EMBL/GenBank/DDBJ whole genome shotgun (WGS) entry which is preliminary data.</text>
</comment>
<protein>
    <recommendedName>
        <fullName evidence="5">Myosin-binding domain-containing protein</fullName>
    </recommendedName>
</protein>